<dbReference type="EMBL" id="BDVT01000024">
    <property type="protein sequence ID" value="GBV21751.1"/>
    <property type="molecule type" value="Genomic_DNA"/>
</dbReference>
<accession>A0A9P2YZP8</accession>
<dbReference type="AlphaFoldDB" id="A0A9P2YZP8"/>
<keyword evidence="1" id="KW-0812">Transmembrane</keyword>
<evidence type="ECO:0000313" key="3">
    <source>
        <dbReference type="Proteomes" id="UP000265645"/>
    </source>
</evidence>
<evidence type="ECO:0000313" key="2">
    <source>
        <dbReference type="EMBL" id="GBV21751.1"/>
    </source>
</evidence>
<organism evidence="2 3">
    <name type="scientific">Staphylococcus aureus</name>
    <dbReference type="NCBI Taxonomy" id="1280"/>
    <lineage>
        <taxon>Bacteria</taxon>
        <taxon>Bacillati</taxon>
        <taxon>Bacillota</taxon>
        <taxon>Bacilli</taxon>
        <taxon>Bacillales</taxon>
        <taxon>Staphylococcaceae</taxon>
        <taxon>Staphylococcus</taxon>
    </lineage>
</organism>
<feature type="transmembrane region" description="Helical" evidence="1">
    <location>
        <begin position="12"/>
        <end position="40"/>
    </location>
</feature>
<proteinExistence type="predicted"/>
<gene>
    <name evidence="2" type="ORF">M1K003_2774</name>
</gene>
<comment type="caution">
    <text evidence="2">The sequence shown here is derived from an EMBL/GenBank/DDBJ whole genome shotgun (WGS) entry which is preliminary data.</text>
</comment>
<protein>
    <submittedName>
        <fullName evidence="2">Uncharacterized protein</fullName>
    </submittedName>
</protein>
<sequence>MSNKYNIHPVLYIGGFAVFFSFIFGFPIGTLMGLAIGIGVSKKNENL</sequence>
<keyword evidence="1" id="KW-1133">Transmembrane helix</keyword>
<dbReference type="RefSeq" id="WP_002470171.1">
    <property type="nucleotide sequence ID" value="NZ_BDVT01000024.1"/>
</dbReference>
<dbReference type="Proteomes" id="UP000265645">
    <property type="component" value="Unassembled WGS sequence"/>
</dbReference>
<evidence type="ECO:0000256" key="1">
    <source>
        <dbReference type="SAM" id="Phobius"/>
    </source>
</evidence>
<name>A0A9P2YZP8_STAAU</name>
<keyword evidence="1" id="KW-0472">Membrane</keyword>
<reference evidence="3" key="1">
    <citation type="submission" date="2017-08" db="EMBL/GenBank/DDBJ databases">
        <title>Protection against atopic dermatitis through acquisition of Staphylococcus quorum-sensing agr mutations in the skin.</title>
        <authorList>
            <person name="Nakamura Y."/>
            <person name="Takahashi H."/>
            <person name="Takaya A."/>
            <person name="Inoue Y."/>
            <person name="Katayama Y."/>
            <person name="Kusuya Y."/>
            <person name="Shoji T."/>
            <person name="Takada S."/>
            <person name="Nakagawa S."/>
            <person name="Oguma R."/>
            <person name="Ozawa N."/>
            <person name="Yamaide F."/>
            <person name="Suzuki S."/>
            <person name="Villaruz A."/>
            <person name="Otto M."/>
            <person name="Matsue H."/>
            <person name="Nunez G."/>
            <person name="Shimojo N."/>
        </authorList>
    </citation>
    <scope>NUCLEOTIDE SEQUENCE [LARGE SCALE GENOMIC DNA]</scope>
    <source>
        <strain evidence="3">M1K003</strain>
    </source>
</reference>